<organism evidence="1">
    <name type="scientific">Lepeophtheirus salmonis</name>
    <name type="common">Salmon louse</name>
    <name type="synonym">Caligus salmonis</name>
    <dbReference type="NCBI Taxonomy" id="72036"/>
    <lineage>
        <taxon>Eukaryota</taxon>
        <taxon>Metazoa</taxon>
        <taxon>Ecdysozoa</taxon>
        <taxon>Arthropoda</taxon>
        <taxon>Crustacea</taxon>
        <taxon>Multicrustacea</taxon>
        <taxon>Hexanauplia</taxon>
        <taxon>Copepoda</taxon>
        <taxon>Siphonostomatoida</taxon>
        <taxon>Caligidae</taxon>
        <taxon>Lepeophtheirus</taxon>
    </lineage>
</organism>
<sequence>FKLIRPIIVDSSVLIKELGGTKIWTYVPEIKYLLRKLSNFSAKANRACVLAIIAWILCQAQKECRFKK</sequence>
<feature type="non-terminal residue" evidence="1">
    <location>
        <position position="1"/>
    </location>
</feature>
<dbReference type="EMBL" id="HACA01028439">
    <property type="protein sequence ID" value="CDW45800.1"/>
    <property type="molecule type" value="Transcribed_RNA"/>
</dbReference>
<evidence type="ECO:0000313" key="1">
    <source>
        <dbReference type="EMBL" id="CDW45800.1"/>
    </source>
</evidence>
<protein>
    <submittedName>
        <fullName evidence="1">Uncharacterized protein</fullName>
    </submittedName>
</protein>
<name>A0A0K2V640_LEPSM</name>
<proteinExistence type="predicted"/>
<reference evidence="1" key="1">
    <citation type="submission" date="2014-05" db="EMBL/GenBank/DDBJ databases">
        <authorList>
            <person name="Chronopoulou M."/>
        </authorList>
    </citation>
    <scope>NUCLEOTIDE SEQUENCE</scope>
    <source>
        <tissue evidence="1">Whole organism</tissue>
    </source>
</reference>
<dbReference type="AlphaFoldDB" id="A0A0K2V640"/>
<accession>A0A0K2V640</accession>